<keyword evidence="2" id="KW-1185">Reference proteome</keyword>
<reference evidence="1" key="1">
    <citation type="submission" date="2021-05" db="EMBL/GenBank/DDBJ databases">
        <authorList>
            <person name="Pan Q."/>
            <person name="Jouanno E."/>
            <person name="Zahm M."/>
            <person name="Klopp C."/>
            <person name="Cabau C."/>
            <person name="Louis A."/>
            <person name="Berthelot C."/>
            <person name="Parey E."/>
            <person name="Roest Crollius H."/>
            <person name="Montfort J."/>
            <person name="Robinson-Rechavi M."/>
            <person name="Bouchez O."/>
            <person name="Lampietro C."/>
            <person name="Lopez Roques C."/>
            <person name="Donnadieu C."/>
            <person name="Postlethwait J."/>
            <person name="Bobe J."/>
            <person name="Dillon D."/>
            <person name="Chandos A."/>
            <person name="von Hippel F."/>
            <person name="Guiguen Y."/>
        </authorList>
    </citation>
    <scope>NUCLEOTIDE SEQUENCE</scope>
    <source>
        <strain evidence="1">YG-Jan2019</strain>
    </source>
</reference>
<proteinExistence type="predicted"/>
<evidence type="ECO:0000313" key="2">
    <source>
        <dbReference type="Proteomes" id="UP001157502"/>
    </source>
</evidence>
<accession>A0ACC2GKF8</accession>
<gene>
    <name evidence="1" type="ORF">DPEC_G00155410</name>
</gene>
<sequence length="166" mass="18275">MFTVDDGDGDGDPTDGRLASKSPVNKRHHSRAQLLGRRRISIRSRWTAEIWSNPFNHPPARRFLPRGPISHCHSGASYIGRLAPPLSAYQAAKESKAGVVGLSLSDDSTRAQLEERVAEMTSTLLHCSQVCLPPQCRGDRSSSQWQYPPGIRGGCFNKGLWILLGQ</sequence>
<organism evidence="1 2">
    <name type="scientific">Dallia pectoralis</name>
    <name type="common">Alaska blackfish</name>
    <dbReference type="NCBI Taxonomy" id="75939"/>
    <lineage>
        <taxon>Eukaryota</taxon>
        <taxon>Metazoa</taxon>
        <taxon>Chordata</taxon>
        <taxon>Craniata</taxon>
        <taxon>Vertebrata</taxon>
        <taxon>Euteleostomi</taxon>
        <taxon>Actinopterygii</taxon>
        <taxon>Neopterygii</taxon>
        <taxon>Teleostei</taxon>
        <taxon>Protacanthopterygii</taxon>
        <taxon>Esociformes</taxon>
        <taxon>Umbridae</taxon>
        <taxon>Dallia</taxon>
    </lineage>
</organism>
<protein>
    <submittedName>
        <fullName evidence="1">Uncharacterized protein</fullName>
    </submittedName>
</protein>
<dbReference type="EMBL" id="CM055739">
    <property type="protein sequence ID" value="KAJ8004113.1"/>
    <property type="molecule type" value="Genomic_DNA"/>
</dbReference>
<comment type="caution">
    <text evidence="1">The sequence shown here is derived from an EMBL/GenBank/DDBJ whole genome shotgun (WGS) entry which is preliminary data.</text>
</comment>
<dbReference type="Proteomes" id="UP001157502">
    <property type="component" value="Chromosome 12"/>
</dbReference>
<name>A0ACC2GKF8_DALPE</name>
<evidence type="ECO:0000313" key="1">
    <source>
        <dbReference type="EMBL" id="KAJ8004113.1"/>
    </source>
</evidence>